<reference evidence="2 3" key="1">
    <citation type="submission" date="2022-07" db="EMBL/GenBank/DDBJ databases">
        <title>Methylomonas rivi sp. nov., Methylomonas rosea sp. nov., Methylomonas aureus sp. nov. and Methylomonas subterranea sp. nov., four novel methanotrophs isolated from a freshwater creek and the deep terrestrial subsurface.</title>
        <authorList>
            <person name="Abin C."/>
            <person name="Sankaranarayanan K."/>
            <person name="Garner C."/>
            <person name="Sindelar R."/>
            <person name="Kotary K."/>
            <person name="Garner R."/>
            <person name="Barclay S."/>
            <person name="Lawson P."/>
            <person name="Krumholz L."/>
        </authorList>
    </citation>
    <scope>NUCLEOTIDE SEQUENCE [LARGE SCALE GENOMIC DNA]</scope>
    <source>
        <strain evidence="2 3">WSC-7</strain>
    </source>
</reference>
<organism evidence="2 3">
    <name type="scientific">Methylomonas rosea</name>
    <dbReference type="NCBI Taxonomy" id="2952227"/>
    <lineage>
        <taxon>Bacteria</taxon>
        <taxon>Pseudomonadati</taxon>
        <taxon>Pseudomonadota</taxon>
        <taxon>Gammaproteobacteria</taxon>
        <taxon>Methylococcales</taxon>
        <taxon>Methylococcaceae</taxon>
        <taxon>Methylomonas</taxon>
    </lineage>
</organism>
<gene>
    <name evidence="2" type="ORF">NP589_18805</name>
</gene>
<proteinExistence type="predicted"/>
<dbReference type="Pfam" id="PF13701">
    <property type="entry name" value="DDE_Tnp_1_4"/>
    <property type="match status" value="1"/>
</dbReference>
<dbReference type="RefSeq" id="WP_256608332.1">
    <property type="nucleotide sequence ID" value="NZ_JANIBL010000073.1"/>
</dbReference>
<feature type="domain" description="Transposase DDE" evidence="1">
    <location>
        <begin position="10"/>
        <end position="305"/>
    </location>
</feature>
<accession>A0ABT1TXI7</accession>
<protein>
    <submittedName>
        <fullName evidence="2">Transposase</fullName>
    </submittedName>
</protein>
<dbReference type="EMBL" id="JANIBL010000073">
    <property type="protein sequence ID" value="MCQ8119480.1"/>
    <property type="molecule type" value="Genomic_DNA"/>
</dbReference>
<keyword evidence="3" id="KW-1185">Reference proteome</keyword>
<evidence type="ECO:0000313" key="3">
    <source>
        <dbReference type="Proteomes" id="UP001524570"/>
    </source>
</evidence>
<name>A0ABT1TXI7_9GAMM</name>
<evidence type="ECO:0000259" key="1">
    <source>
        <dbReference type="Pfam" id="PF13701"/>
    </source>
</evidence>
<evidence type="ECO:0000313" key="2">
    <source>
        <dbReference type="EMBL" id="MCQ8119480.1"/>
    </source>
</evidence>
<dbReference type="InterPro" id="IPR025668">
    <property type="entry name" value="Tnp_DDE_dom"/>
</dbReference>
<comment type="caution">
    <text evidence="2">The sequence shown here is derived from an EMBL/GenBank/DDBJ whole genome shotgun (WGS) entry which is preliminary data.</text>
</comment>
<sequence length="364" mass="41531">MPRYSASRGILDGDATIKTLYGKQEGAEVGYNPHKPGRPSHTYHSYMLANLRLVLDVKVQSGKQVASKHSAPGLWGLLNRIPRDHWPALIRGDRDWGTEANMHAAEQAGLPYLFKQRLTKNTQRLIERLMLGSHWVKAGQGWQAAESTLRLTGWSRARRIVVLRRQIKKNLTVVSQNPQGPVQLSFAELSDDVTVYEYSVLVTTLDLEALSVAQRYRDRADAENNFDELKNHWGWGGFTTQDIKRCRFMARITALIYNWWSLFVRLAHPDQHTEAITSRPLMLYAIGKQTRHAGQTRLTISSPHAEAGKMEQRYRWMAMFFKELRSTAEQLTAIQCWCRILSLALVKYLHGRQLHPPTGLPAPA</sequence>
<dbReference type="Proteomes" id="UP001524570">
    <property type="component" value="Unassembled WGS sequence"/>
</dbReference>